<dbReference type="EMBL" id="CALTRL010000143">
    <property type="protein sequence ID" value="CAH7666652.1"/>
    <property type="molecule type" value="Genomic_DNA"/>
</dbReference>
<sequence>MVDQTTTESIQRWIKQRILLDHQTVDCRSIRNRFRTLDTSQSVAQLSSFLESSRDDEELKLRSSFYVLGKSKVDERSGRAVIRIERVDDDQLDAVKSELHEVGCVQLYSVRLTNRPPSRIVSDDFCSIIMFYFHFKLTLLEKCKDPKRFEGLQETEETSPTKKDTLEEVPIKERRDGPPGEDHLDGDNREEGGGSDKAKATDKRSISAEPLKEDTLNNEAGETRTEEQAKRTDREDTKMDGSDNISKGADEGKKERRRRLEESYSESESDPTADQDRYHKPRPDGQTGEVQDKVGDKVKLAVVRKKKVGAGSGGREQSDITRFVDLSLSL</sequence>
<evidence type="ECO:0000313" key="2">
    <source>
        <dbReference type="EMBL" id="CAH7666652.1"/>
    </source>
</evidence>
<evidence type="ECO:0000313" key="3">
    <source>
        <dbReference type="Proteomes" id="UP001153365"/>
    </source>
</evidence>
<accession>A0AAV0AHI1</accession>
<comment type="caution">
    <text evidence="2">The sequence shown here is derived from an EMBL/GenBank/DDBJ whole genome shotgun (WGS) entry which is preliminary data.</text>
</comment>
<keyword evidence="3" id="KW-1185">Reference proteome</keyword>
<name>A0AAV0AHI1_PHAPC</name>
<feature type="compositionally biased region" description="Basic and acidic residues" evidence="1">
    <location>
        <begin position="248"/>
        <end position="262"/>
    </location>
</feature>
<dbReference type="Gene3D" id="3.90.1030.20">
    <property type="entry name" value="DNA polymerase delta, p66 (Cdc27) subunit, wHTH domain"/>
    <property type="match status" value="1"/>
</dbReference>
<feature type="compositionally biased region" description="Basic and acidic residues" evidence="1">
    <location>
        <begin position="159"/>
        <end position="241"/>
    </location>
</feature>
<dbReference type="AlphaFoldDB" id="A0AAV0AHI1"/>
<feature type="compositionally biased region" description="Basic and acidic residues" evidence="1">
    <location>
        <begin position="274"/>
        <end position="283"/>
    </location>
</feature>
<feature type="region of interest" description="Disordered" evidence="1">
    <location>
        <begin position="151"/>
        <end position="296"/>
    </location>
</feature>
<proteinExistence type="predicted"/>
<organism evidence="2 3">
    <name type="scientific">Phakopsora pachyrhizi</name>
    <name type="common">Asian soybean rust disease fungus</name>
    <dbReference type="NCBI Taxonomy" id="170000"/>
    <lineage>
        <taxon>Eukaryota</taxon>
        <taxon>Fungi</taxon>
        <taxon>Dikarya</taxon>
        <taxon>Basidiomycota</taxon>
        <taxon>Pucciniomycotina</taxon>
        <taxon>Pucciniomycetes</taxon>
        <taxon>Pucciniales</taxon>
        <taxon>Phakopsoraceae</taxon>
        <taxon>Phakopsora</taxon>
    </lineage>
</organism>
<protein>
    <submittedName>
        <fullName evidence="2">Expressed protein</fullName>
    </submittedName>
</protein>
<dbReference type="Proteomes" id="UP001153365">
    <property type="component" value="Unassembled WGS sequence"/>
</dbReference>
<evidence type="ECO:0000256" key="1">
    <source>
        <dbReference type="SAM" id="MobiDB-lite"/>
    </source>
</evidence>
<reference evidence="2" key="1">
    <citation type="submission" date="2022-06" db="EMBL/GenBank/DDBJ databases">
        <authorList>
            <consortium name="SYNGENTA / RWTH Aachen University"/>
        </authorList>
    </citation>
    <scope>NUCLEOTIDE SEQUENCE</scope>
</reference>
<gene>
    <name evidence="2" type="ORF">PPACK8108_LOCUS1001</name>
</gene>
<feature type="compositionally biased region" description="Acidic residues" evidence="1">
    <location>
        <begin position="263"/>
        <end position="273"/>
    </location>
</feature>
<dbReference type="InterPro" id="IPR041913">
    <property type="entry name" value="POLD3_sf"/>
</dbReference>